<dbReference type="STRING" id="1433126.BN938_0361"/>
<dbReference type="PATRIC" id="fig|1433126.3.peg.357"/>
<evidence type="ECO:0008006" key="4">
    <source>
        <dbReference type="Google" id="ProtNLM"/>
    </source>
</evidence>
<evidence type="ECO:0000313" key="3">
    <source>
        <dbReference type="Proteomes" id="UP000027616"/>
    </source>
</evidence>
<dbReference type="Pfam" id="PF14284">
    <property type="entry name" value="PcfJ"/>
    <property type="match status" value="1"/>
</dbReference>
<sequence length="423" mass="49639">MRPRNKFQVEVVALSKRLPKITATQQRWAEKNCFEHYARKTKQGIISCLECGKEWTDKHLTAEKTICPHCGTELTVKETRAYKFKQVEYLCIVTKCADFQVLRFFYIESNTRKGEPAYYYCREVVQRWIAPNGKFATMAMLRPLFGFADYWQWSSELEIRPEKELYDIMPSCTYPRMNLLPEVKRNGFCGEFHSLTPFELIHTLLTENRAETLLKTGQTALLRHFVRSNRRSVDNYWQSIRIAIRNGYTIEDGSEWCDYIDLLRYFGKDLNNPTYVCPTNLKSVHDRLVAKKQARIERERLAEQRQKARENEERFRELKAKFFGIAFSDGAIEVRVLESVDEFFEEGKAMHHCVFTNDYYLRPDSLVFSATIDGKRIETIEVSLKTLKVVQSRGVCNSNTEYHDQIVKLANKNKSLISRRLSA</sequence>
<reference evidence="2 3" key="1">
    <citation type="journal article" date="2015" name="Genome Announc.">
        <title>Complete Genome Sequence of the Novel Leech Symbiont Mucinivorans hirudinis M3T.</title>
        <authorList>
            <person name="Nelson M.C."/>
            <person name="Bomar L."/>
            <person name="Graf J."/>
        </authorList>
    </citation>
    <scope>NUCLEOTIDE SEQUENCE [LARGE SCALE GENOMIC DNA]</scope>
    <source>
        <strain evidence="3">M3</strain>
    </source>
</reference>
<dbReference type="Proteomes" id="UP000027616">
    <property type="component" value="Chromosome I"/>
</dbReference>
<dbReference type="eggNOG" id="ENOG502Z9FZ">
    <property type="taxonomic scope" value="Bacteria"/>
</dbReference>
<protein>
    <recommendedName>
        <fullName evidence="4">PcfJ-like protein</fullName>
    </recommendedName>
</protein>
<evidence type="ECO:0000313" key="2">
    <source>
        <dbReference type="EMBL" id="CDN30466.1"/>
    </source>
</evidence>
<dbReference type="KEGG" id="rbc:BN938_0361"/>
<keyword evidence="1" id="KW-0175">Coiled coil</keyword>
<evidence type="ECO:0000256" key="1">
    <source>
        <dbReference type="SAM" id="Coils"/>
    </source>
</evidence>
<keyword evidence="3" id="KW-1185">Reference proteome</keyword>
<dbReference type="InterPro" id="IPR025586">
    <property type="entry name" value="PcfJ"/>
</dbReference>
<feature type="coiled-coil region" evidence="1">
    <location>
        <begin position="291"/>
        <end position="321"/>
    </location>
</feature>
<dbReference type="AlphaFoldDB" id="A0A060R646"/>
<name>A0A060R646_9BACT</name>
<organism evidence="2 3">
    <name type="scientific">Mucinivorans hirudinis</name>
    <dbReference type="NCBI Taxonomy" id="1433126"/>
    <lineage>
        <taxon>Bacteria</taxon>
        <taxon>Pseudomonadati</taxon>
        <taxon>Bacteroidota</taxon>
        <taxon>Bacteroidia</taxon>
        <taxon>Bacteroidales</taxon>
        <taxon>Rikenellaceae</taxon>
        <taxon>Mucinivorans</taxon>
    </lineage>
</organism>
<proteinExistence type="predicted"/>
<dbReference type="HOGENOM" id="CLU_060900_0_0_10"/>
<gene>
    <name evidence="2" type="ORF">BN938_0361</name>
</gene>
<dbReference type="EMBL" id="HG934468">
    <property type="protein sequence ID" value="CDN30466.1"/>
    <property type="molecule type" value="Genomic_DNA"/>
</dbReference>
<accession>A0A060R646</accession>
<dbReference type="OrthoDB" id="700137at2"/>